<organism evidence="2 3">
    <name type="scientific">Gossypium hirsutum</name>
    <name type="common">Upland cotton</name>
    <name type="synonym">Gossypium mexicanum</name>
    <dbReference type="NCBI Taxonomy" id="3635"/>
    <lineage>
        <taxon>Eukaryota</taxon>
        <taxon>Viridiplantae</taxon>
        <taxon>Streptophyta</taxon>
        <taxon>Embryophyta</taxon>
        <taxon>Tracheophyta</taxon>
        <taxon>Spermatophyta</taxon>
        <taxon>Magnoliopsida</taxon>
        <taxon>eudicotyledons</taxon>
        <taxon>Gunneridae</taxon>
        <taxon>Pentapetalae</taxon>
        <taxon>rosids</taxon>
        <taxon>malvids</taxon>
        <taxon>Malvales</taxon>
        <taxon>Malvaceae</taxon>
        <taxon>Malvoideae</taxon>
        <taxon>Gossypium</taxon>
    </lineage>
</organism>
<reference evidence="2" key="1">
    <citation type="journal article" date="2020" name="Nat. Genet.">
        <title>Genomic diversifications of five Gossypium allopolyploid species and their impact on cotton improvement.</title>
        <authorList>
            <person name="Chen Z.J."/>
            <person name="Sreedasyam A."/>
            <person name="Ando A."/>
            <person name="Song Q."/>
            <person name="De Santiago L.M."/>
            <person name="Hulse-Kemp A.M."/>
            <person name="Ding M."/>
            <person name="Ye W."/>
            <person name="Kirkbride R.C."/>
            <person name="Jenkins J."/>
            <person name="Plott C."/>
            <person name="Lovell J."/>
            <person name="Lin Y.M."/>
            <person name="Vaughn R."/>
            <person name="Liu B."/>
            <person name="Simpson S."/>
            <person name="Scheffler B.E."/>
            <person name="Wen L."/>
            <person name="Saski C.A."/>
            <person name="Grover C.E."/>
            <person name="Hu G."/>
            <person name="Conover J.L."/>
            <person name="Carlson J.W."/>
            <person name="Shu S."/>
            <person name="Boston L.B."/>
            <person name="Williams M."/>
            <person name="Peterson D.G."/>
            <person name="McGee K."/>
            <person name="Jones D.C."/>
            <person name="Wendel J.F."/>
            <person name="Stelly D.M."/>
            <person name="Grimwood J."/>
            <person name="Schmutz J."/>
        </authorList>
    </citation>
    <scope>NUCLEOTIDE SEQUENCE [LARGE SCALE GENOMIC DNA]</scope>
    <source>
        <strain evidence="2">cv. TM-1</strain>
    </source>
</reference>
<evidence type="ECO:0000313" key="2">
    <source>
        <dbReference type="Proteomes" id="UP000818029"/>
    </source>
</evidence>
<evidence type="ECO:0000313" key="3">
    <source>
        <dbReference type="RefSeq" id="XP_040957653.1"/>
    </source>
</evidence>
<protein>
    <submittedName>
        <fullName evidence="3">Uncharacterized protein isoform X1</fullName>
    </submittedName>
</protein>
<reference evidence="3" key="2">
    <citation type="submission" date="2025-08" db="UniProtKB">
        <authorList>
            <consortium name="RefSeq"/>
        </authorList>
    </citation>
    <scope>IDENTIFICATION</scope>
</reference>
<dbReference type="GeneID" id="107892096"/>
<name>A0ABM3ASN3_GOSHI</name>
<evidence type="ECO:0000256" key="1">
    <source>
        <dbReference type="SAM" id="MobiDB-lite"/>
    </source>
</evidence>
<proteinExistence type="predicted"/>
<dbReference type="Proteomes" id="UP000818029">
    <property type="component" value="Chromosome D09"/>
</dbReference>
<gene>
    <name evidence="3" type="primary">LOC107892096</name>
</gene>
<accession>A0ABM3ASN3</accession>
<keyword evidence="2" id="KW-1185">Reference proteome</keyword>
<feature type="compositionally biased region" description="Basic and acidic residues" evidence="1">
    <location>
        <begin position="46"/>
        <end position="75"/>
    </location>
</feature>
<dbReference type="RefSeq" id="XP_040957653.1">
    <property type="nucleotide sequence ID" value="XM_041101719.1"/>
</dbReference>
<feature type="region of interest" description="Disordered" evidence="1">
    <location>
        <begin position="44"/>
        <end position="75"/>
    </location>
</feature>
<sequence>MTIANSFDLWKKDAFFFAAEVVQKSADMHGKPIVADHVFQQGDPILETKKKTKDQRYEDPHHGEGKSTNEAHRERYEQHLKAESANMLKTVEDLEVSRRYWSFYKIQPRHQNIYWG</sequence>